<dbReference type="Proteomes" id="UP000241788">
    <property type="component" value="Unassembled WGS sequence"/>
</dbReference>
<accession>A0A1N6VTQ9</accession>
<evidence type="ECO:0000313" key="2">
    <source>
        <dbReference type="Proteomes" id="UP000241788"/>
    </source>
</evidence>
<dbReference type="STRING" id="1604334.SAMN05421546_1876"/>
<evidence type="ECO:0008006" key="3">
    <source>
        <dbReference type="Google" id="ProtNLM"/>
    </source>
</evidence>
<evidence type="ECO:0000313" key="1">
    <source>
        <dbReference type="EMBL" id="SIQ81243.1"/>
    </source>
</evidence>
<protein>
    <recommendedName>
        <fullName evidence="3">DUF3144 domain-containing protein</fullName>
    </recommendedName>
</protein>
<gene>
    <name evidence="1" type="ORF">SAMN05421546_1876</name>
</gene>
<dbReference type="EMBL" id="FTLW01000004">
    <property type="protein sequence ID" value="SIQ81243.1"/>
    <property type="molecule type" value="Genomic_DNA"/>
</dbReference>
<dbReference type="Pfam" id="PF11342">
    <property type="entry name" value="DUF3144"/>
    <property type="match status" value="1"/>
</dbReference>
<keyword evidence="2" id="KW-1185">Reference proteome</keyword>
<dbReference type="Gene3D" id="1.10.287.3020">
    <property type="match status" value="1"/>
</dbReference>
<reference evidence="2" key="1">
    <citation type="submission" date="2017-01" db="EMBL/GenBank/DDBJ databases">
        <authorList>
            <person name="Varghese N."/>
            <person name="Submissions S."/>
        </authorList>
    </citation>
    <scope>NUCLEOTIDE SEQUENCE [LARGE SCALE GENOMIC DNA]</scope>
    <source>
        <strain evidence="2">UM1</strain>
    </source>
</reference>
<dbReference type="RefSeq" id="WP_076587549.1">
    <property type="nucleotide sequence ID" value="NZ_FTLW01000004.1"/>
</dbReference>
<sequence>MSSTLQSDQVDPAFFDAVNEYIGIANRQAKTHGLKRVSAASLYAAARFNAHAYIGFERDARGSRTEFLDYMTDLYRRMLNEHLDAIGAERGIDVGPSELATSSDSA</sequence>
<dbReference type="InterPro" id="IPR021490">
    <property type="entry name" value="DUF3144"/>
</dbReference>
<proteinExistence type="predicted"/>
<name>A0A1N6VTQ9_9GAMM</name>
<dbReference type="AlphaFoldDB" id="A0A1N6VTQ9"/>
<organism evidence="1 2">
    <name type="scientific">Solilutibacter tolerans</name>
    <dbReference type="NCBI Taxonomy" id="1604334"/>
    <lineage>
        <taxon>Bacteria</taxon>
        <taxon>Pseudomonadati</taxon>
        <taxon>Pseudomonadota</taxon>
        <taxon>Gammaproteobacteria</taxon>
        <taxon>Lysobacterales</taxon>
        <taxon>Lysobacteraceae</taxon>
        <taxon>Solilutibacter</taxon>
    </lineage>
</organism>